<reference evidence="1 2" key="1">
    <citation type="journal article" date="2022" name="Genome Biol. Evol.">
        <title>The Spruce Budworm Genome: Reconstructing the Evolutionary History of Antifreeze Proteins.</title>
        <authorList>
            <person name="Beliveau C."/>
            <person name="Gagne P."/>
            <person name="Picq S."/>
            <person name="Vernygora O."/>
            <person name="Keeling C.I."/>
            <person name="Pinkney K."/>
            <person name="Doucet D."/>
            <person name="Wen F."/>
            <person name="Johnston J.S."/>
            <person name="Maaroufi H."/>
            <person name="Boyle B."/>
            <person name="Laroche J."/>
            <person name="Dewar K."/>
            <person name="Juretic N."/>
            <person name="Blackburn G."/>
            <person name="Nisole A."/>
            <person name="Brunet B."/>
            <person name="Brandao M."/>
            <person name="Lumley L."/>
            <person name="Duan J."/>
            <person name="Quan G."/>
            <person name="Lucarotti C.J."/>
            <person name="Roe A.D."/>
            <person name="Sperling F.A.H."/>
            <person name="Levesque R.C."/>
            <person name="Cusson M."/>
        </authorList>
    </citation>
    <scope>NUCLEOTIDE SEQUENCE [LARGE SCALE GENOMIC DNA]</scope>
    <source>
        <strain evidence="1">Glfc:IPQL:Cfum</strain>
    </source>
</reference>
<keyword evidence="2" id="KW-1185">Reference proteome</keyword>
<evidence type="ECO:0000313" key="1">
    <source>
        <dbReference type="EMBL" id="KAI8439105.1"/>
    </source>
</evidence>
<name>A0ACC0KS18_CHOFU</name>
<organism evidence="1 2">
    <name type="scientific">Choristoneura fumiferana</name>
    <name type="common">Spruce budworm moth</name>
    <name type="synonym">Archips fumiferana</name>
    <dbReference type="NCBI Taxonomy" id="7141"/>
    <lineage>
        <taxon>Eukaryota</taxon>
        <taxon>Metazoa</taxon>
        <taxon>Ecdysozoa</taxon>
        <taxon>Arthropoda</taxon>
        <taxon>Hexapoda</taxon>
        <taxon>Insecta</taxon>
        <taxon>Pterygota</taxon>
        <taxon>Neoptera</taxon>
        <taxon>Endopterygota</taxon>
        <taxon>Lepidoptera</taxon>
        <taxon>Glossata</taxon>
        <taxon>Ditrysia</taxon>
        <taxon>Tortricoidea</taxon>
        <taxon>Tortricidae</taxon>
        <taxon>Tortricinae</taxon>
        <taxon>Choristoneura</taxon>
    </lineage>
</organism>
<evidence type="ECO:0000313" key="2">
    <source>
        <dbReference type="Proteomes" id="UP001064048"/>
    </source>
</evidence>
<proteinExistence type="predicted"/>
<accession>A0ACC0KS18</accession>
<sequence length="79" mass="9596">MCVSFWFYEYYSSQYRRSFLEMSFKWCNLGDYHLVNMTLSISAMPSFPFTKGRIYCNMTLRQETIVAGYIDMELKRKRN</sequence>
<dbReference type="EMBL" id="CM046123">
    <property type="protein sequence ID" value="KAI8439105.1"/>
    <property type="molecule type" value="Genomic_DNA"/>
</dbReference>
<gene>
    <name evidence="1" type="ORF">MSG28_012968</name>
</gene>
<protein>
    <submittedName>
        <fullName evidence="1">Uncharacterized protein</fullName>
    </submittedName>
</protein>
<comment type="caution">
    <text evidence="1">The sequence shown here is derived from an EMBL/GenBank/DDBJ whole genome shotgun (WGS) entry which is preliminary data.</text>
</comment>
<dbReference type="Proteomes" id="UP001064048">
    <property type="component" value="Chromosome 23"/>
</dbReference>